<dbReference type="EMBL" id="UYRR01012273">
    <property type="protein sequence ID" value="VDK26292.1"/>
    <property type="molecule type" value="Genomic_DNA"/>
</dbReference>
<sequence>MQQLADYEQLSKWFLLLIRMLSAKLSDLIAAGSLGPSDRALCSNIAGFVMVFLESNPRRALDVVATLDDLLPMVSSANGEKLAEDRGQSLSRYNLLKFQLIDFILIDVYQEISFRSFISTDI</sequence>
<dbReference type="OrthoDB" id="636773at2759"/>
<dbReference type="Proteomes" id="UP000267096">
    <property type="component" value="Unassembled WGS sequence"/>
</dbReference>
<protein>
    <submittedName>
        <fullName evidence="1 4">Uncharacterized protein</fullName>
    </submittedName>
</protein>
<reference evidence="1 3" key="2">
    <citation type="submission" date="2018-11" db="EMBL/GenBank/DDBJ databases">
        <authorList>
            <consortium name="Pathogen Informatics"/>
        </authorList>
    </citation>
    <scope>NUCLEOTIDE SEQUENCE [LARGE SCALE GENOMIC DNA]</scope>
</reference>
<dbReference type="WBParaSite" id="ASIM_0000615801-mRNA-1">
    <property type="protein sequence ID" value="ASIM_0000615801-mRNA-1"/>
    <property type="gene ID" value="ASIM_0000615801"/>
</dbReference>
<accession>A0A0M3JEW0</accession>
<name>A0A0M3JEW0_ANISI</name>
<evidence type="ECO:0000313" key="4">
    <source>
        <dbReference type="WBParaSite" id="ASIM_0000615801-mRNA-1"/>
    </source>
</evidence>
<evidence type="ECO:0000313" key="3">
    <source>
        <dbReference type="Proteomes" id="UP000267096"/>
    </source>
</evidence>
<evidence type="ECO:0000313" key="1">
    <source>
        <dbReference type="EMBL" id="VDK26292.1"/>
    </source>
</evidence>
<gene>
    <name evidence="1" type="ORF">ASIM_LOCUS5935</name>
    <name evidence="2" type="ORF">ASIM_LOCUS5946</name>
</gene>
<organism evidence="4">
    <name type="scientific">Anisakis simplex</name>
    <name type="common">Herring worm</name>
    <dbReference type="NCBI Taxonomy" id="6269"/>
    <lineage>
        <taxon>Eukaryota</taxon>
        <taxon>Metazoa</taxon>
        <taxon>Ecdysozoa</taxon>
        <taxon>Nematoda</taxon>
        <taxon>Chromadorea</taxon>
        <taxon>Rhabditida</taxon>
        <taxon>Spirurina</taxon>
        <taxon>Ascaridomorpha</taxon>
        <taxon>Ascaridoidea</taxon>
        <taxon>Anisakidae</taxon>
        <taxon>Anisakis</taxon>
        <taxon>Anisakis simplex complex</taxon>
    </lineage>
</organism>
<dbReference type="AlphaFoldDB" id="A0A0M3JEW0"/>
<dbReference type="EMBL" id="UYRR01012304">
    <property type="protein sequence ID" value="VDK26304.1"/>
    <property type="molecule type" value="Genomic_DNA"/>
</dbReference>
<keyword evidence="3" id="KW-1185">Reference proteome</keyword>
<proteinExistence type="predicted"/>
<reference evidence="4 5" key="1">
    <citation type="submission" date="2017-02" db="UniProtKB">
        <authorList>
            <consortium name="WormBaseParasite"/>
        </authorList>
    </citation>
    <scope>IDENTIFICATION</scope>
</reference>
<evidence type="ECO:0000313" key="2">
    <source>
        <dbReference type="EMBL" id="VDK26304.1"/>
    </source>
</evidence>
<dbReference type="WBParaSite" id="ASIM_0000616001-mRNA-1">
    <property type="protein sequence ID" value="ASIM_0000616001-mRNA-1"/>
    <property type="gene ID" value="ASIM_0000616001"/>
</dbReference>
<evidence type="ECO:0000313" key="5">
    <source>
        <dbReference type="WBParaSite" id="ASIM_0000616001-mRNA-1"/>
    </source>
</evidence>